<evidence type="ECO:0000256" key="8">
    <source>
        <dbReference type="ARBA" id="ARBA00023134"/>
    </source>
</evidence>
<organism evidence="12 13">
    <name type="scientific">Cyanidioschyzon merolae (strain NIES-3377 / 10D)</name>
    <name type="common">Unicellular red alga</name>
    <dbReference type="NCBI Taxonomy" id="280699"/>
    <lineage>
        <taxon>Eukaryota</taxon>
        <taxon>Rhodophyta</taxon>
        <taxon>Bangiophyceae</taxon>
        <taxon>Cyanidiales</taxon>
        <taxon>Cyanidiaceae</taxon>
        <taxon>Cyanidioschyzon</taxon>
    </lineage>
</organism>
<evidence type="ECO:0000256" key="2">
    <source>
        <dbReference type="ARBA" id="ARBA00005619"/>
    </source>
</evidence>
<dbReference type="GeneID" id="16995155"/>
<dbReference type="RefSeq" id="XP_005537042.1">
    <property type="nucleotide sequence ID" value="XM_005536985.1"/>
</dbReference>
<keyword evidence="4 11" id="KW-0812">Transmembrane</keyword>
<protein>
    <recommendedName>
        <fullName evidence="3">Signal recognition particle receptor subunit beta</fullName>
    </recommendedName>
</protein>
<evidence type="ECO:0000256" key="7">
    <source>
        <dbReference type="ARBA" id="ARBA00022989"/>
    </source>
</evidence>
<reference evidence="12 13" key="2">
    <citation type="journal article" date="2007" name="BMC Biol.">
        <title>A 100%-complete sequence reveals unusually simple genomic features in the hot-spring red alga Cyanidioschyzon merolae.</title>
        <authorList>
            <person name="Nozaki H."/>
            <person name="Takano H."/>
            <person name="Misumi O."/>
            <person name="Terasawa K."/>
            <person name="Matsuzaki M."/>
            <person name="Maruyama S."/>
            <person name="Nishida K."/>
            <person name="Yagisawa F."/>
            <person name="Yoshida Y."/>
            <person name="Fujiwara T."/>
            <person name="Takio S."/>
            <person name="Tamura K."/>
            <person name="Chung S.J."/>
            <person name="Nakamura S."/>
            <person name="Kuroiwa H."/>
            <person name="Tanaka K."/>
            <person name="Sato N."/>
            <person name="Kuroiwa T."/>
        </authorList>
    </citation>
    <scope>NUCLEOTIDE SEQUENCE [LARGE SCALE GENOMIC DNA]</scope>
    <source>
        <strain evidence="12 13">10D</strain>
    </source>
</reference>
<evidence type="ECO:0000313" key="13">
    <source>
        <dbReference type="Proteomes" id="UP000007014"/>
    </source>
</evidence>
<evidence type="ECO:0000256" key="5">
    <source>
        <dbReference type="ARBA" id="ARBA00022741"/>
    </source>
</evidence>
<gene>
    <name evidence="12" type="ORF">CYME_CMM147C</name>
</gene>
<keyword evidence="10 12" id="KW-0675">Receptor</keyword>
<keyword evidence="5" id="KW-0547">Nucleotide-binding</keyword>
<feature type="transmembrane region" description="Helical" evidence="11">
    <location>
        <begin position="42"/>
        <end position="61"/>
    </location>
</feature>
<comment type="subcellular location">
    <subcellularLocation>
        <location evidence="1">Endoplasmic reticulum membrane</location>
        <topology evidence="1">Single-pass membrane protein</topology>
    </subcellularLocation>
</comment>
<dbReference type="InterPro" id="IPR019009">
    <property type="entry name" value="SRP_receptor_beta_su"/>
</dbReference>
<dbReference type="Proteomes" id="UP000007014">
    <property type="component" value="Chromosome 13"/>
</dbReference>
<evidence type="ECO:0000256" key="6">
    <source>
        <dbReference type="ARBA" id="ARBA00022824"/>
    </source>
</evidence>
<dbReference type="Pfam" id="PF09439">
    <property type="entry name" value="SRPRB"/>
    <property type="match status" value="1"/>
</dbReference>
<dbReference type="KEGG" id="cme:CYME_CMM147C"/>
<name>M1UTB3_CYAM1</name>
<evidence type="ECO:0000256" key="1">
    <source>
        <dbReference type="ARBA" id="ARBA00004389"/>
    </source>
</evidence>
<keyword evidence="9 11" id="KW-0472">Membrane</keyword>
<dbReference type="GO" id="GO:0005525">
    <property type="term" value="F:GTP binding"/>
    <property type="evidence" value="ECO:0007669"/>
    <property type="project" value="UniProtKB-KW"/>
</dbReference>
<sequence length="277" mass="31152">MQPRLPRPARAVLDTFAKCDFADWLCLQQHWSEQSTTDRGLVVRWLVAVGVLLASVLVVLYNSRRRRRRLPLVVLLSCPSAETVASGAGKTTLFWRLWKGQLPRYAPVPSQQPNEAVVTLDDGVRFLLVDLPSDARARGTWGRFTSLDKLNAAAVVVVYVVDAKTDSLTREAEYLFRDIDVRALLQRGTTCVVLANKADLRTAMPAKVFLARWMREVERLGHSRTNSLTPVLVDESTIAQIPSLRREQRLMLVHGSAKTGDCLPKLYTVIRSAVRHR</sequence>
<dbReference type="GO" id="GO:0005789">
    <property type="term" value="C:endoplasmic reticulum membrane"/>
    <property type="evidence" value="ECO:0007669"/>
    <property type="project" value="UniProtKB-SubCell"/>
</dbReference>
<dbReference type="EMBL" id="AP006495">
    <property type="protein sequence ID" value="BAM81006.1"/>
    <property type="molecule type" value="Genomic_DNA"/>
</dbReference>
<evidence type="ECO:0000256" key="3">
    <source>
        <dbReference type="ARBA" id="ARBA00020256"/>
    </source>
</evidence>
<dbReference type="AlphaFoldDB" id="M1UTB3"/>
<accession>M1UTB3</accession>
<evidence type="ECO:0000256" key="9">
    <source>
        <dbReference type="ARBA" id="ARBA00023136"/>
    </source>
</evidence>
<evidence type="ECO:0000256" key="4">
    <source>
        <dbReference type="ARBA" id="ARBA00022692"/>
    </source>
</evidence>
<keyword evidence="13" id="KW-1185">Reference proteome</keyword>
<keyword evidence="8" id="KW-0342">GTP-binding</keyword>
<keyword evidence="7 11" id="KW-1133">Transmembrane helix</keyword>
<reference evidence="12 13" key="1">
    <citation type="journal article" date="2004" name="Nature">
        <title>Genome sequence of the ultrasmall unicellular red alga Cyanidioschyzon merolae 10D.</title>
        <authorList>
            <person name="Matsuzaki M."/>
            <person name="Misumi O."/>
            <person name="Shin-i T."/>
            <person name="Maruyama S."/>
            <person name="Takahara M."/>
            <person name="Miyagishima S."/>
            <person name="Mori T."/>
            <person name="Nishida K."/>
            <person name="Yagisawa F."/>
            <person name="Nishida K."/>
            <person name="Yoshida Y."/>
            <person name="Nishimura Y."/>
            <person name="Nakao S."/>
            <person name="Kobayashi T."/>
            <person name="Momoyama Y."/>
            <person name="Higashiyama T."/>
            <person name="Minoda A."/>
            <person name="Sano M."/>
            <person name="Nomoto H."/>
            <person name="Oishi K."/>
            <person name="Hayashi H."/>
            <person name="Ohta F."/>
            <person name="Nishizaka S."/>
            <person name="Haga S."/>
            <person name="Miura S."/>
            <person name="Morishita T."/>
            <person name="Kabeya Y."/>
            <person name="Terasawa K."/>
            <person name="Suzuki Y."/>
            <person name="Ishii Y."/>
            <person name="Asakawa S."/>
            <person name="Takano H."/>
            <person name="Ohta N."/>
            <person name="Kuroiwa H."/>
            <person name="Tanaka K."/>
            <person name="Shimizu N."/>
            <person name="Sugano S."/>
            <person name="Sato N."/>
            <person name="Nozaki H."/>
            <person name="Ogasawara N."/>
            <person name="Kohara Y."/>
            <person name="Kuroiwa T."/>
        </authorList>
    </citation>
    <scope>NUCLEOTIDE SEQUENCE [LARGE SCALE GENOMIC DNA]</scope>
    <source>
        <strain evidence="12 13">10D</strain>
    </source>
</reference>
<dbReference type="OrthoDB" id="41266at2759"/>
<evidence type="ECO:0000313" key="12">
    <source>
        <dbReference type="EMBL" id="BAM81006.1"/>
    </source>
</evidence>
<proteinExistence type="inferred from homology"/>
<evidence type="ECO:0000256" key="10">
    <source>
        <dbReference type="ARBA" id="ARBA00023170"/>
    </source>
</evidence>
<dbReference type="Gene3D" id="3.40.50.300">
    <property type="entry name" value="P-loop containing nucleotide triphosphate hydrolases"/>
    <property type="match status" value="1"/>
</dbReference>
<dbReference type="STRING" id="280699.M1UTB3"/>
<dbReference type="SUPFAM" id="SSF52540">
    <property type="entry name" value="P-loop containing nucleoside triphosphate hydrolases"/>
    <property type="match status" value="1"/>
</dbReference>
<dbReference type="InterPro" id="IPR027417">
    <property type="entry name" value="P-loop_NTPase"/>
</dbReference>
<keyword evidence="6" id="KW-0256">Endoplasmic reticulum</keyword>
<evidence type="ECO:0000256" key="11">
    <source>
        <dbReference type="SAM" id="Phobius"/>
    </source>
</evidence>
<comment type="similarity">
    <text evidence="2">Belongs to the SRP receptor beta subunit family.</text>
</comment>